<dbReference type="SUPFAM" id="SSF69618">
    <property type="entry name" value="HemD-like"/>
    <property type="match status" value="1"/>
</dbReference>
<evidence type="ECO:0000256" key="8">
    <source>
        <dbReference type="ARBA" id="ARBA00048617"/>
    </source>
</evidence>
<dbReference type="InterPro" id="IPR039793">
    <property type="entry name" value="UROS/Hem4"/>
</dbReference>
<dbReference type="InterPro" id="IPR003754">
    <property type="entry name" value="4pyrrol_synth_uPrphyn_synth"/>
</dbReference>
<keyword evidence="5" id="KW-0627">Porphyrin biosynthesis</keyword>
<organism evidence="10">
    <name type="scientific">invertebrate metagenome</name>
    <dbReference type="NCBI Taxonomy" id="1711999"/>
    <lineage>
        <taxon>unclassified sequences</taxon>
        <taxon>metagenomes</taxon>
        <taxon>organismal metagenomes</taxon>
    </lineage>
</organism>
<comment type="similarity">
    <text evidence="2">Belongs to the uroporphyrinogen-III synthase family.</text>
</comment>
<accession>A0A2H9TBW9</accession>
<evidence type="ECO:0000256" key="6">
    <source>
        <dbReference type="ARBA" id="ARBA00031702"/>
    </source>
</evidence>
<protein>
    <recommendedName>
        <fullName evidence="3">uroporphyrinogen-III synthase</fullName>
        <ecNumber evidence="3">4.2.1.75</ecNumber>
    </recommendedName>
    <alternativeName>
        <fullName evidence="7">Hydroxymethylbilane hydrolyase [cyclizing]</fullName>
    </alternativeName>
    <alternativeName>
        <fullName evidence="6">Uroporphyrinogen-III cosynthase</fullName>
    </alternativeName>
</protein>
<comment type="caution">
    <text evidence="10">The sequence shown here is derived from an EMBL/GenBank/DDBJ whole genome shotgun (WGS) entry which is preliminary data.</text>
</comment>
<gene>
    <name evidence="10" type="primary">hemD</name>
    <name evidence="10" type="ORF">CI610_00291</name>
</gene>
<feature type="domain" description="Tetrapyrrole biosynthesis uroporphyrinogen III synthase" evidence="9">
    <location>
        <begin position="26"/>
        <end position="250"/>
    </location>
</feature>
<reference evidence="10" key="1">
    <citation type="journal article" date="2017" name="Appl. Environ. Microbiol.">
        <title>Molecular characterization of an Endozoicomonas-like organism causing infection in king scallop Pecten maximus L.</title>
        <authorList>
            <person name="Cano I."/>
            <person name="van Aerle R."/>
            <person name="Ross S."/>
            <person name="Verner-Jeffreys D.W."/>
            <person name="Paley R.K."/>
            <person name="Rimmer G."/>
            <person name="Ryder D."/>
            <person name="Hooper P."/>
            <person name="Stone D."/>
            <person name="Feist S.W."/>
        </authorList>
    </citation>
    <scope>NUCLEOTIDE SEQUENCE</scope>
</reference>
<dbReference type="Pfam" id="PF02602">
    <property type="entry name" value="HEM4"/>
    <property type="match status" value="1"/>
</dbReference>
<comment type="pathway">
    <text evidence="1">Porphyrin-containing compound metabolism; protoporphyrin-IX biosynthesis; coproporphyrinogen-III from 5-aminolevulinate: step 3/4.</text>
</comment>
<evidence type="ECO:0000256" key="2">
    <source>
        <dbReference type="ARBA" id="ARBA00008133"/>
    </source>
</evidence>
<evidence type="ECO:0000313" key="10">
    <source>
        <dbReference type="EMBL" id="PJE80741.1"/>
    </source>
</evidence>
<evidence type="ECO:0000256" key="1">
    <source>
        <dbReference type="ARBA" id="ARBA00004772"/>
    </source>
</evidence>
<proteinExistence type="inferred from homology"/>
<evidence type="ECO:0000256" key="3">
    <source>
        <dbReference type="ARBA" id="ARBA00013109"/>
    </source>
</evidence>
<sequence length="262" mass="28934">MATKHDNLSCISALVTRPEPSGESLIQCIRQCGGKSCSLPMLDIIPNVASRQHKQLLESLGQFDLIIVTSHNAARFGMAWIKQQVSSLPEHCQWYAIGRRTARELSVSAIQPLSIIVPSSGHNSEALLAMENLQSIKEQRILLLKGEGGRPLLEDALRERGALVTSLAVYRRCCPRYDREETLQLLEKQCINAILCHSGETVISLRHNLTAQWFQDCPLIVPGQRVAKIATSLGSRKVFIATSPDDRAMLSALFSCQAACFN</sequence>
<evidence type="ECO:0000256" key="5">
    <source>
        <dbReference type="ARBA" id="ARBA00023244"/>
    </source>
</evidence>
<comment type="catalytic activity">
    <reaction evidence="8">
        <text>hydroxymethylbilane = uroporphyrinogen III + H2O</text>
        <dbReference type="Rhea" id="RHEA:18965"/>
        <dbReference type="ChEBI" id="CHEBI:15377"/>
        <dbReference type="ChEBI" id="CHEBI:57308"/>
        <dbReference type="ChEBI" id="CHEBI:57845"/>
        <dbReference type="EC" id="4.2.1.75"/>
    </reaction>
</comment>
<dbReference type="Gene3D" id="3.40.50.10090">
    <property type="match status" value="2"/>
</dbReference>
<dbReference type="GO" id="GO:0006780">
    <property type="term" value="P:uroporphyrinogen III biosynthetic process"/>
    <property type="evidence" value="ECO:0007669"/>
    <property type="project" value="InterPro"/>
</dbReference>
<evidence type="ECO:0000259" key="9">
    <source>
        <dbReference type="Pfam" id="PF02602"/>
    </source>
</evidence>
<dbReference type="PANTHER" id="PTHR38042:SF1">
    <property type="entry name" value="UROPORPHYRINOGEN-III SYNTHASE, CHLOROPLASTIC"/>
    <property type="match status" value="1"/>
</dbReference>
<dbReference type="InterPro" id="IPR036108">
    <property type="entry name" value="4pyrrol_syn_uPrphyn_synt_sf"/>
</dbReference>
<keyword evidence="4 10" id="KW-0456">Lyase</keyword>
<dbReference type="PANTHER" id="PTHR38042">
    <property type="entry name" value="UROPORPHYRINOGEN-III SYNTHASE, CHLOROPLASTIC"/>
    <property type="match status" value="1"/>
</dbReference>
<evidence type="ECO:0000256" key="4">
    <source>
        <dbReference type="ARBA" id="ARBA00023239"/>
    </source>
</evidence>
<dbReference type="GO" id="GO:0004852">
    <property type="term" value="F:uroporphyrinogen-III synthase activity"/>
    <property type="evidence" value="ECO:0007669"/>
    <property type="project" value="UniProtKB-EC"/>
</dbReference>
<dbReference type="CDD" id="cd06578">
    <property type="entry name" value="HemD"/>
    <property type="match status" value="1"/>
</dbReference>
<dbReference type="EMBL" id="NSIT01000007">
    <property type="protein sequence ID" value="PJE80741.1"/>
    <property type="molecule type" value="Genomic_DNA"/>
</dbReference>
<name>A0A2H9TBW9_9ZZZZ</name>
<evidence type="ECO:0000256" key="7">
    <source>
        <dbReference type="ARBA" id="ARBA00032649"/>
    </source>
</evidence>
<dbReference type="AlphaFoldDB" id="A0A2H9TBW9"/>
<dbReference type="EC" id="4.2.1.75" evidence="3"/>